<evidence type="ECO:0000313" key="9">
    <source>
        <dbReference type="Proteomes" id="UP000177583"/>
    </source>
</evidence>
<dbReference type="PANTHER" id="PTHR33406:SF12">
    <property type="entry name" value="BLR2997 PROTEIN"/>
    <property type="match status" value="1"/>
</dbReference>
<name>A0A1F6GX01_9PROT</name>
<dbReference type="Proteomes" id="UP000177583">
    <property type="component" value="Unassembled WGS sequence"/>
</dbReference>
<feature type="domain" description="SSD" evidence="7">
    <location>
        <begin position="244"/>
        <end position="380"/>
    </location>
</feature>
<reference evidence="8 9" key="1">
    <citation type="journal article" date="2016" name="Nat. Commun.">
        <title>Thousands of microbial genomes shed light on interconnected biogeochemical processes in an aquifer system.</title>
        <authorList>
            <person name="Anantharaman K."/>
            <person name="Brown C.T."/>
            <person name="Hug L.A."/>
            <person name="Sharon I."/>
            <person name="Castelle C.J."/>
            <person name="Probst A.J."/>
            <person name="Thomas B.C."/>
            <person name="Singh A."/>
            <person name="Wilkins M.J."/>
            <person name="Karaoz U."/>
            <person name="Brodie E.L."/>
            <person name="Williams K.H."/>
            <person name="Hubbard S.S."/>
            <person name="Banfield J.F."/>
        </authorList>
    </citation>
    <scope>NUCLEOTIDE SEQUENCE [LARGE SCALE GENOMIC DNA]</scope>
</reference>
<evidence type="ECO:0000256" key="1">
    <source>
        <dbReference type="ARBA" id="ARBA00004651"/>
    </source>
</evidence>
<gene>
    <name evidence="8" type="ORF">A2557_11515</name>
</gene>
<feature type="transmembrane region" description="Helical" evidence="6">
    <location>
        <begin position="647"/>
        <end position="666"/>
    </location>
</feature>
<dbReference type="PROSITE" id="PS50156">
    <property type="entry name" value="SSD"/>
    <property type="match status" value="1"/>
</dbReference>
<sequence length="787" mass="88238">MKKFTNWFSRLVLRNPWGVMLLIALLTVLLCLRLPNLTLNNSTDRFFSPDDPEVLTYREMVKSFESDGIMLLVLEAPQGTMDRAYLERTDELTKSIEQMPETEKVYSLTNAQTIRGNGTYLDVRKLLKDPTQLDPEAIKRFHDDLTQNQILQEELFSKDQRLGALVVFPLETGSAKDAALRSKLIAQIRELIQRPKFQELKPSFAGPYVVEADVNHYTKRDLAWLLPLSAGIIFSFCLVYYRSWTLSGMAGLEIILPFIWTLGLMAWLGISLTMVSTLLPPLLVTIAVADIIHIYATYHDQMIQAGYHDPTWLQKYKMLRRTFRLTMAPCFMTSLTTAIGFLSLFTSDIAPVKEFGLLAAFGVSADFLLTMAMVPVGLLLLKSSGSAGVNPTVFSWFSKFLSKLRQVILMHPNKLILLMLLIIAASIPGILQIKTETNFLEYFPKDSRTFQDNRRIEEGFSGAMPLTVFLKTSHPQAFKDPALLKKLELFAEQLRNIPQFGKVSSLTDYVKEVHWAIQGENADQRRIPSTSEQVGQALFLYELAAENDSELSRYVNFDYSEAVVSIRMREHSSSQITQLIEQVNALAQREFAGTEVQVRITGRANLFYQMVEMLLQSQIKSFLLAIAVIILLFVISLGSLRRGLISIPPNLFPIAICLGLMGYLGVPLDVSTVMVASICLGIAVDDTIHFMFRYKSLRTSGQDLENAVGNSIESIGTPIVITSVLLAMGFCVLMGGYFKPTFYFGLLLSSSIASALVGDLLFLPALLLQFDRRKGIKKAADPALETP</sequence>
<dbReference type="GO" id="GO:0005886">
    <property type="term" value="C:plasma membrane"/>
    <property type="evidence" value="ECO:0007669"/>
    <property type="project" value="UniProtKB-SubCell"/>
</dbReference>
<keyword evidence="3 6" id="KW-0812">Transmembrane</keyword>
<feature type="transmembrane region" description="Helical" evidence="6">
    <location>
        <begin position="357"/>
        <end position="381"/>
    </location>
</feature>
<accession>A0A1F6GX01</accession>
<keyword evidence="4 6" id="KW-1133">Transmembrane helix</keyword>
<comment type="caution">
    <text evidence="8">The sequence shown here is derived from an EMBL/GenBank/DDBJ whole genome shotgun (WGS) entry which is preliminary data.</text>
</comment>
<dbReference type="AlphaFoldDB" id="A0A1F6GX01"/>
<feature type="transmembrane region" description="Helical" evidence="6">
    <location>
        <begin position="622"/>
        <end position="640"/>
    </location>
</feature>
<evidence type="ECO:0000256" key="4">
    <source>
        <dbReference type="ARBA" id="ARBA00022989"/>
    </source>
</evidence>
<feature type="transmembrane region" description="Helical" evidence="6">
    <location>
        <begin position="744"/>
        <end position="768"/>
    </location>
</feature>
<dbReference type="InterPro" id="IPR000731">
    <property type="entry name" value="SSD"/>
</dbReference>
<evidence type="ECO:0000313" key="8">
    <source>
        <dbReference type="EMBL" id="OGH02703.1"/>
    </source>
</evidence>
<dbReference type="EMBL" id="MFNF01000021">
    <property type="protein sequence ID" value="OGH02703.1"/>
    <property type="molecule type" value="Genomic_DNA"/>
</dbReference>
<organism evidence="8 9">
    <name type="scientific">Candidatus Lambdaproteobacteria bacterium RIFOXYD2_FULL_56_26</name>
    <dbReference type="NCBI Taxonomy" id="1817773"/>
    <lineage>
        <taxon>Bacteria</taxon>
        <taxon>Pseudomonadati</taxon>
        <taxon>Pseudomonadota</taxon>
        <taxon>Candidatus Lambdaproteobacteria</taxon>
    </lineage>
</organism>
<evidence type="ECO:0000256" key="3">
    <source>
        <dbReference type="ARBA" id="ARBA00022692"/>
    </source>
</evidence>
<feature type="transmembrane region" description="Helical" evidence="6">
    <location>
        <begin position="715"/>
        <end position="738"/>
    </location>
</feature>
<dbReference type="PANTHER" id="PTHR33406">
    <property type="entry name" value="MEMBRANE PROTEIN MJ1562-RELATED"/>
    <property type="match status" value="1"/>
</dbReference>
<dbReference type="Pfam" id="PF03176">
    <property type="entry name" value="MMPL"/>
    <property type="match status" value="2"/>
</dbReference>
<proteinExistence type="predicted"/>
<feature type="transmembrane region" description="Helical" evidence="6">
    <location>
        <begin position="672"/>
        <end position="694"/>
    </location>
</feature>
<keyword evidence="5 6" id="KW-0472">Membrane</keyword>
<evidence type="ECO:0000259" key="7">
    <source>
        <dbReference type="PROSITE" id="PS50156"/>
    </source>
</evidence>
<protein>
    <recommendedName>
        <fullName evidence="7">SSD domain-containing protein</fullName>
    </recommendedName>
</protein>
<dbReference type="SUPFAM" id="SSF82866">
    <property type="entry name" value="Multidrug efflux transporter AcrB transmembrane domain"/>
    <property type="match status" value="2"/>
</dbReference>
<feature type="transmembrane region" description="Helical" evidence="6">
    <location>
        <begin position="325"/>
        <end position="345"/>
    </location>
</feature>
<dbReference type="InterPro" id="IPR050545">
    <property type="entry name" value="Mycobact_MmpL"/>
</dbReference>
<dbReference type="Gene3D" id="1.20.1640.10">
    <property type="entry name" value="Multidrug efflux transporter AcrB transmembrane domain"/>
    <property type="match status" value="2"/>
</dbReference>
<comment type="subcellular location">
    <subcellularLocation>
        <location evidence="1">Cell membrane</location>
        <topology evidence="1">Multi-pass membrane protein</topology>
    </subcellularLocation>
</comment>
<keyword evidence="2" id="KW-1003">Cell membrane</keyword>
<dbReference type="InterPro" id="IPR004869">
    <property type="entry name" value="MMPL_dom"/>
</dbReference>
<evidence type="ECO:0000256" key="5">
    <source>
        <dbReference type="ARBA" id="ARBA00023136"/>
    </source>
</evidence>
<evidence type="ECO:0000256" key="6">
    <source>
        <dbReference type="SAM" id="Phobius"/>
    </source>
</evidence>
<feature type="transmembrane region" description="Helical" evidence="6">
    <location>
        <begin position="415"/>
        <end position="433"/>
    </location>
</feature>
<feature type="transmembrane region" description="Helical" evidence="6">
    <location>
        <begin position="222"/>
        <end position="242"/>
    </location>
</feature>
<evidence type="ECO:0000256" key="2">
    <source>
        <dbReference type="ARBA" id="ARBA00022475"/>
    </source>
</evidence>